<evidence type="ECO:0000256" key="7">
    <source>
        <dbReference type="ARBA" id="ARBA00023136"/>
    </source>
</evidence>
<keyword evidence="4" id="KW-0479">Metal-binding</keyword>
<evidence type="ECO:0000256" key="9">
    <source>
        <dbReference type="SAM" id="MobiDB-lite"/>
    </source>
</evidence>
<dbReference type="InterPro" id="IPR058837">
    <property type="entry name" value="MamS_MamX_dom"/>
</dbReference>
<keyword evidence="7" id="KW-0472">Membrane</keyword>
<organism evidence="12">
    <name type="scientific">Magnetococcus massalia (strain MO-1)</name>
    <dbReference type="NCBI Taxonomy" id="451514"/>
    <lineage>
        <taxon>Bacteria</taxon>
        <taxon>Pseudomonadati</taxon>
        <taxon>Pseudomonadota</taxon>
        <taxon>Magnetococcia</taxon>
        <taxon>Magnetococcales</taxon>
        <taxon>Magnetococcaceae</taxon>
        <taxon>Magnetococcus</taxon>
    </lineage>
</organism>
<dbReference type="InterPro" id="IPR040963">
    <property type="entry name" value="MCR"/>
</dbReference>
<keyword evidence="3" id="KW-0812">Transmembrane</keyword>
<dbReference type="GO" id="GO:0110146">
    <property type="term" value="C:magnetosome membrane"/>
    <property type="evidence" value="ECO:0007669"/>
    <property type="project" value="UniProtKB-SubCell"/>
</dbReference>
<evidence type="ECO:0000256" key="8">
    <source>
        <dbReference type="ARBA" id="ARBA00023178"/>
    </source>
</evidence>
<dbReference type="Pfam" id="PF26390">
    <property type="entry name" value="MamS_MamX"/>
    <property type="match status" value="1"/>
</dbReference>
<feature type="region of interest" description="Disordered" evidence="9">
    <location>
        <begin position="61"/>
        <end position="88"/>
    </location>
</feature>
<proteinExistence type="predicted"/>
<feature type="domain" description="Magnetochrome" evidence="10">
    <location>
        <begin position="32"/>
        <end position="59"/>
    </location>
</feature>
<name>A0A1S7LF68_MAGMO</name>
<evidence type="ECO:0000259" key="10">
    <source>
        <dbReference type="Pfam" id="PF18509"/>
    </source>
</evidence>
<dbReference type="EMBL" id="LO017727">
    <property type="protein sequence ID" value="CRH04744.1"/>
    <property type="molecule type" value="Genomic_DNA"/>
</dbReference>
<evidence type="ECO:0000256" key="4">
    <source>
        <dbReference type="ARBA" id="ARBA00022723"/>
    </source>
</evidence>
<evidence type="ECO:0000256" key="1">
    <source>
        <dbReference type="ARBA" id="ARBA00004206"/>
    </source>
</evidence>
<comment type="subcellular location">
    <subcellularLocation>
        <location evidence="1">Magnetosome membrane</location>
        <topology evidence="1">Single-pass membrane protein</topology>
    </subcellularLocation>
</comment>
<keyword evidence="2" id="KW-0091">Biomineralization</keyword>
<evidence type="ECO:0000256" key="5">
    <source>
        <dbReference type="ARBA" id="ARBA00022989"/>
    </source>
</evidence>
<dbReference type="SUPFAM" id="SSF48695">
    <property type="entry name" value="Multiheme cytochromes"/>
    <property type="match status" value="1"/>
</dbReference>
<evidence type="ECO:0000256" key="2">
    <source>
        <dbReference type="ARBA" id="ARBA00022591"/>
    </source>
</evidence>
<keyword evidence="8" id="KW-1281">Magnetosome</keyword>
<feature type="domain" description="Magnetochrome" evidence="10">
    <location>
        <begin position="70"/>
        <end position="99"/>
    </location>
</feature>
<keyword evidence="6" id="KW-0408">Iron</keyword>
<evidence type="ECO:0000259" key="11">
    <source>
        <dbReference type="Pfam" id="PF26390"/>
    </source>
</evidence>
<evidence type="ECO:0000256" key="6">
    <source>
        <dbReference type="ARBA" id="ARBA00023004"/>
    </source>
</evidence>
<keyword evidence="5" id="KW-1133">Transmembrane helix</keyword>
<sequence length="340" mass="36763">MAVAIVFSLAFFLLSVVRDDPWEDHAYDQASPVAAGMPAPHRDGREKMVCSSCHEIIKKKGGRSVGGGTPPIARGAPAPATHNDGRDKRVCSSCHQFAKTAGTSAQNGVPPIARGEPAPANHKGGRDKRVCSSCHAVLEPSQLQALKQSRKQATPPIRQGQLAPATHNDGRSKRVCTSCHILTPANGAAGKISKPNPGGAQAVPIAWHGPLPPLPQTTDAAFMDPEWHERFRPLRFQGKVLRVVDKSPRSGRENLHILVHDNINTPQWINVAPSWFLREEGCMPMPGTFVKGTAYKEMGVAPGSLRYAGTLSVNGEFCMIRNNHLVGAWIWPDGEEMDEE</sequence>
<feature type="domain" description="Magnetosome protein MamS/MamX" evidence="11">
    <location>
        <begin position="234"/>
        <end position="318"/>
    </location>
</feature>
<dbReference type="Pfam" id="PF18509">
    <property type="entry name" value="MCR"/>
    <property type="match status" value="2"/>
</dbReference>
<protein>
    <submittedName>
        <fullName evidence="12">Putative magnetosome protein MamX</fullName>
    </submittedName>
</protein>
<reference evidence="12" key="1">
    <citation type="submission" date="2015-04" db="EMBL/GenBank/DDBJ databases">
        <authorList>
            <person name="Syromyatnikov M.Y."/>
            <person name="Popov V.N."/>
        </authorList>
    </citation>
    <scope>NUCLEOTIDE SEQUENCE</scope>
    <source>
        <strain evidence="12">MO-1</strain>
    </source>
</reference>
<evidence type="ECO:0000256" key="3">
    <source>
        <dbReference type="ARBA" id="ARBA00022692"/>
    </source>
</evidence>
<evidence type="ECO:0000313" key="12">
    <source>
        <dbReference type="EMBL" id="CRH04744.1"/>
    </source>
</evidence>
<dbReference type="InterPro" id="IPR036280">
    <property type="entry name" value="Multihaem_cyt_sf"/>
</dbReference>
<dbReference type="AlphaFoldDB" id="A0A1S7LF68"/>
<gene>
    <name evidence="12" type="primary">mamX</name>
    <name evidence="12" type="ORF">MAGMO_0540</name>
</gene>
<accession>A0A1S7LF68</accession>
<dbReference type="GO" id="GO:0046872">
    <property type="term" value="F:metal ion binding"/>
    <property type="evidence" value="ECO:0007669"/>
    <property type="project" value="UniProtKB-KW"/>
</dbReference>